<gene>
    <name evidence="3" type="ORF">JQS30_08045</name>
</gene>
<evidence type="ECO:0000256" key="1">
    <source>
        <dbReference type="SAM" id="MobiDB-lite"/>
    </source>
</evidence>
<dbReference type="SUPFAM" id="SSF51735">
    <property type="entry name" value="NAD(P)-binding Rossmann-fold domains"/>
    <property type="match status" value="1"/>
</dbReference>
<feature type="domain" description="Saccharopine dehydrogenase NADP binding" evidence="2">
    <location>
        <begin position="7"/>
        <end position="107"/>
    </location>
</feature>
<organism evidence="3 4">
    <name type="scientific">Natronoglycomyces albus</name>
    <dbReference type="NCBI Taxonomy" id="2811108"/>
    <lineage>
        <taxon>Bacteria</taxon>
        <taxon>Bacillati</taxon>
        <taxon>Actinomycetota</taxon>
        <taxon>Actinomycetes</taxon>
        <taxon>Glycomycetales</taxon>
        <taxon>Glycomycetaceae</taxon>
        <taxon>Natronoglycomyces</taxon>
    </lineage>
</organism>
<dbReference type="EMBL" id="CP070496">
    <property type="protein sequence ID" value="QSB06826.1"/>
    <property type="molecule type" value="Genomic_DNA"/>
</dbReference>
<dbReference type="KEGG" id="nav:JQS30_08045"/>
<dbReference type="RefSeq" id="WP_213172833.1">
    <property type="nucleotide sequence ID" value="NZ_CP070496.1"/>
</dbReference>
<dbReference type="PANTHER" id="PTHR43781">
    <property type="entry name" value="SACCHAROPINE DEHYDROGENASE"/>
    <property type="match status" value="1"/>
</dbReference>
<evidence type="ECO:0000259" key="2">
    <source>
        <dbReference type="Pfam" id="PF03435"/>
    </source>
</evidence>
<protein>
    <submittedName>
        <fullName evidence="3">Saccharopine dehydrogenase NADP-binding domain-containing protein</fullName>
    </submittedName>
</protein>
<accession>A0A895XWC7</accession>
<reference evidence="3" key="1">
    <citation type="submission" date="2021-02" db="EMBL/GenBank/DDBJ databases">
        <title>Natronoglycomyces albus gen. nov., sp. nov, a haloalkaliphilic actinobacterium from a soda solonchak soil.</title>
        <authorList>
            <person name="Sorokin D.Y."/>
            <person name="Khijniak T.V."/>
            <person name="Zakharycheva A.P."/>
            <person name="Boueva O.V."/>
            <person name="Ariskina E.V."/>
            <person name="Hahnke R.L."/>
            <person name="Bunk B."/>
            <person name="Sproer C."/>
            <person name="Schumann P."/>
            <person name="Evtushenko L.I."/>
            <person name="Kublanov I.V."/>
        </authorList>
    </citation>
    <scope>NUCLEOTIDE SEQUENCE</scope>
    <source>
        <strain evidence="3">DSM 106290</strain>
    </source>
</reference>
<proteinExistence type="predicted"/>
<feature type="region of interest" description="Disordered" evidence="1">
    <location>
        <begin position="243"/>
        <end position="262"/>
    </location>
</feature>
<keyword evidence="4" id="KW-1185">Reference proteome</keyword>
<evidence type="ECO:0000313" key="3">
    <source>
        <dbReference type="EMBL" id="QSB06826.1"/>
    </source>
</evidence>
<dbReference type="InterPro" id="IPR005097">
    <property type="entry name" value="Sacchrp_dh_NADP-bd"/>
</dbReference>
<dbReference type="InterPro" id="IPR036291">
    <property type="entry name" value="NAD(P)-bd_dom_sf"/>
</dbReference>
<evidence type="ECO:0000313" key="4">
    <source>
        <dbReference type="Proteomes" id="UP000662939"/>
    </source>
</evidence>
<dbReference type="Gene3D" id="3.40.50.720">
    <property type="entry name" value="NAD(P)-binding Rossmann-like Domain"/>
    <property type="match status" value="1"/>
</dbReference>
<dbReference type="AlphaFoldDB" id="A0A895XWC7"/>
<dbReference type="PANTHER" id="PTHR43781:SF1">
    <property type="entry name" value="SACCHAROPINE DEHYDROGENASE"/>
    <property type="match status" value="1"/>
</dbReference>
<name>A0A895XWC7_9ACTN</name>
<dbReference type="Pfam" id="PF03435">
    <property type="entry name" value="Sacchrp_dh_NADP"/>
    <property type="match status" value="1"/>
</dbReference>
<dbReference type="Proteomes" id="UP000662939">
    <property type="component" value="Chromosome"/>
</dbReference>
<sequence>MTTTQPIAIYGATGHTAQFITRELHHRGYPTIISGRDTTTLTALAHTWKHTQARPASIEDPSALDRALDGSQAVINCAGPFALTATPLIEAAQRAHIPYLDIAAEIEANLDTFTNYATASIPIVPAMAFFGGLADLLATAAISPGQHAEAIHIAYGLTSWHPTPGTRSAGRISAQRRAGKRIRFADKTLQYHDEPARQQEWTFPAPLGQQTVWTEFTMADVVTIPSHLNVTDIHTYMTHTAVEDISNPDTPAPQPTDTQGRSDQRFTIDLTVDTQTHQQRATAHGRDIYATTAPLVVEALQRILARKTHTTGAASPGHMFDAADFLRTLAPHLDVTIEQRPNR</sequence>